<evidence type="ECO:0000256" key="5">
    <source>
        <dbReference type="ARBA" id="ARBA00023014"/>
    </source>
</evidence>
<evidence type="ECO:0000313" key="7">
    <source>
        <dbReference type="EMBL" id="MDW0110610.1"/>
    </source>
</evidence>
<dbReference type="InterPro" id="IPR044043">
    <property type="entry name" value="VanA_C_cat"/>
</dbReference>
<keyword evidence="1" id="KW-0001">2Fe-2S</keyword>
<keyword evidence="5" id="KW-0411">Iron-sulfur</keyword>
<dbReference type="PROSITE" id="PS51296">
    <property type="entry name" value="RIESKE"/>
    <property type="match status" value="1"/>
</dbReference>
<keyword evidence="7" id="KW-0223">Dioxygenase</keyword>
<organism evidence="7 8">
    <name type="scientific">Sporosarcina aquimarina</name>
    <dbReference type="NCBI Taxonomy" id="114975"/>
    <lineage>
        <taxon>Bacteria</taxon>
        <taxon>Bacillati</taxon>
        <taxon>Bacillota</taxon>
        <taxon>Bacilli</taxon>
        <taxon>Bacillales</taxon>
        <taxon>Caryophanaceae</taxon>
        <taxon>Sporosarcina</taxon>
    </lineage>
</organism>
<protein>
    <submittedName>
        <fullName evidence="7">Aromatic ring-hydroxylating dioxygenase subunit alpha</fullName>
        <ecNumber evidence="7">1.14.13.-</ecNumber>
    </submittedName>
</protein>
<sequence>MNSFRTLGVTKQVEGDLSMLNDRALQEEWLVACRSEDVQESPIQVVLMGERLAVFRNSKGVHAFKDLCIHRGAALSLGEVKNDCLVCPYHGWEYEDKGDCVKIPQLPEGKSIPKKAKATTYSCVEKYGFIWVNLAGNEPEFFNYPEMESDEWRNVIWGPQEAEALPPRIVENFLDVGHLAVVHQGFLGQESHREIEPYKMHEEEGRMYSDEIRIFQPDADGTGVAKYVYYTYEIVRPLTVRFTKRDAENDTLMTILLTVRPMSETHSVAYGILSFNYDTGQTDEEIVEFQDMIFAQDKPIVQNQKPEELPLDLQVELSLVSDRVSIAYRQYLKKCGVVLGTA</sequence>
<evidence type="ECO:0000256" key="4">
    <source>
        <dbReference type="ARBA" id="ARBA00023004"/>
    </source>
</evidence>
<dbReference type="Pfam" id="PF00355">
    <property type="entry name" value="Rieske"/>
    <property type="match status" value="1"/>
</dbReference>
<dbReference type="PROSITE" id="PS00570">
    <property type="entry name" value="RING_HYDROXYL_ALPHA"/>
    <property type="match status" value="1"/>
</dbReference>
<evidence type="ECO:0000256" key="1">
    <source>
        <dbReference type="ARBA" id="ARBA00022714"/>
    </source>
</evidence>
<evidence type="ECO:0000259" key="6">
    <source>
        <dbReference type="PROSITE" id="PS51296"/>
    </source>
</evidence>
<dbReference type="SUPFAM" id="SSF55961">
    <property type="entry name" value="Bet v1-like"/>
    <property type="match status" value="1"/>
</dbReference>
<dbReference type="Pfam" id="PF19112">
    <property type="entry name" value="VanA_C"/>
    <property type="match status" value="1"/>
</dbReference>
<accession>A0ABU4G0X0</accession>
<reference evidence="7 8" key="1">
    <citation type="submission" date="2023-06" db="EMBL/GenBank/DDBJ databases">
        <title>Sporosarcina sp. nov., isolated from Korean traditional fermented seafood 'Jeotgal'.</title>
        <authorList>
            <person name="Yang A.-I."/>
            <person name="Shin N.-R."/>
        </authorList>
    </citation>
    <scope>NUCLEOTIDE SEQUENCE [LARGE SCALE GENOMIC DNA]</scope>
    <source>
        <strain evidence="7 8">KCTC3840</strain>
    </source>
</reference>
<feature type="domain" description="Rieske" evidence="6">
    <location>
        <begin position="29"/>
        <end position="132"/>
    </location>
</feature>
<keyword evidence="4" id="KW-0408">Iron</keyword>
<dbReference type="EMBL" id="JAUBDH010000006">
    <property type="protein sequence ID" value="MDW0110610.1"/>
    <property type="molecule type" value="Genomic_DNA"/>
</dbReference>
<dbReference type="PANTHER" id="PTHR21266">
    <property type="entry name" value="IRON-SULFUR DOMAIN CONTAINING PROTEIN"/>
    <property type="match status" value="1"/>
</dbReference>
<comment type="caution">
    <text evidence="7">The sequence shown here is derived from an EMBL/GenBank/DDBJ whole genome shotgun (WGS) entry which is preliminary data.</text>
</comment>
<keyword evidence="3 7" id="KW-0560">Oxidoreductase</keyword>
<keyword evidence="2" id="KW-0479">Metal-binding</keyword>
<dbReference type="GO" id="GO:0051213">
    <property type="term" value="F:dioxygenase activity"/>
    <property type="evidence" value="ECO:0007669"/>
    <property type="project" value="UniProtKB-KW"/>
</dbReference>
<dbReference type="EC" id="1.14.13.-" evidence="7"/>
<dbReference type="CDD" id="cd03469">
    <property type="entry name" value="Rieske_RO_Alpha_N"/>
    <property type="match status" value="1"/>
</dbReference>
<dbReference type="InterPro" id="IPR015881">
    <property type="entry name" value="ARHD_Rieske_2Fe_2S"/>
</dbReference>
<dbReference type="Gene3D" id="3.90.380.10">
    <property type="entry name" value="Naphthalene 1,2-dioxygenase Alpha Subunit, Chain A, domain 1"/>
    <property type="match status" value="1"/>
</dbReference>
<dbReference type="InterPro" id="IPR017941">
    <property type="entry name" value="Rieske_2Fe-2S"/>
</dbReference>
<dbReference type="InterPro" id="IPR050584">
    <property type="entry name" value="Cholesterol_7-desaturase"/>
</dbReference>
<dbReference type="InterPro" id="IPR036922">
    <property type="entry name" value="Rieske_2Fe-2S_sf"/>
</dbReference>
<evidence type="ECO:0000313" key="8">
    <source>
        <dbReference type="Proteomes" id="UP001280629"/>
    </source>
</evidence>
<evidence type="ECO:0000256" key="2">
    <source>
        <dbReference type="ARBA" id="ARBA00022723"/>
    </source>
</evidence>
<evidence type="ECO:0000256" key="3">
    <source>
        <dbReference type="ARBA" id="ARBA00023002"/>
    </source>
</evidence>
<dbReference type="Proteomes" id="UP001280629">
    <property type="component" value="Unassembled WGS sequence"/>
</dbReference>
<gene>
    <name evidence="7" type="ORF">QT716_11240</name>
</gene>
<dbReference type="Gene3D" id="2.102.10.10">
    <property type="entry name" value="Rieske [2Fe-2S] iron-sulphur domain"/>
    <property type="match status" value="1"/>
</dbReference>
<proteinExistence type="predicted"/>
<dbReference type="PANTHER" id="PTHR21266:SF60">
    <property type="entry name" value="3-KETOSTEROID-9-ALPHA-MONOOXYGENASE, OXYGENASE COMPONENT"/>
    <property type="match status" value="1"/>
</dbReference>
<name>A0ABU4G0X0_9BACL</name>
<keyword evidence="8" id="KW-1185">Reference proteome</keyword>
<dbReference type="SUPFAM" id="SSF50022">
    <property type="entry name" value="ISP domain"/>
    <property type="match status" value="1"/>
</dbReference>